<feature type="domain" description="Baseplate J-like central" evidence="2">
    <location>
        <begin position="182"/>
        <end position="258"/>
    </location>
</feature>
<dbReference type="InterPro" id="IPR058531">
    <property type="entry name" value="Baseplate_J_M"/>
</dbReference>
<keyword evidence="5" id="KW-1185">Reference proteome</keyword>
<reference evidence="4" key="1">
    <citation type="submission" date="2016-02" db="EMBL/GenBank/DDBJ databases">
        <title>Genome sequence of Bacillus trypoxylicola KCTC 13244(T).</title>
        <authorList>
            <person name="Jeong H."/>
            <person name="Park S.-H."/>
            <person name="Choi S.-K."/>
        </authorList>
    </citation>
    <scope>NUCLEOTIDE SEQUENCE [LARGE SCALE GENOMIC DNA]</scope>
    <source>
        <strain evidence="4">KCTC 13244</strain>
    </source>
</reference>
<proteinExistence type="inferred from homology"/>
<dbReference type="PANTHER" id="PTHR37829:SF3">
    <property type="entry name" value="PROTEIN JAYE-RELATED"/>
    <property type="match status" value="1"/>
</dbReference>
<dbReference type="OrthoDB" id="2554267at2"/>
<dbReference type="InterPro" id="IPR052399">
    <property type="entry name" value="Phage_Baseplate_Assmbl_Protein"/>
</dbReference>
<accession>A0A162EXK5</accession>
<dbReference type="STRING" id="519424.AZF04_15350"/>
<dbReference type="AlphaFoldDB" id="A0A162EXK5"/>
<dbReference type="PANTHER" id="PTHR37829">
    <property type="entry name" value="PHAGE-LIKE ELEMENT PBSX PROTEIN XKDT"/>
    <property type="match status" value="1"/>
</dbReference>
<gene>
    <name evidence="4" type="ORF">AZF04_15350</name>
</gene>
<organism evidence="4 5">
    <name type="scientific">Alkalihalobacillus trypoxylicola</name>
    <dbReference type="NCBI Taxonomy" id="519424"/>
    <lineage>
        <taxon>Bacteria</taxon>
        <taxon>Bacillati</taxon>
        <taxon>Bacillota</taxon>
        <taxon>Bacilli</taxon>
        <taxon>Bacillales</taxon>
        <taxon>Bacillaceae</taxon>
        <taxon>Alkalihalobacillus</taxon>
    </lineage>
</organism>
<dbReference type="InterPro" id="IPR058530">
    <property type="entry name" value="Baseplate_J-like_C"/>
</dbReference>
<evidence type="ECO:0000259" key="3">
    <source>
        <dbReference type="Pfam" id="PF26079"/>
    </source>
</evidence>
<dbReference type="Proteomes" id="UP000075806">
    <property type="component" value="Unassembled WGS sequence"/>
</dbReference>
<name>A0A162EXK5_9BACI</name>
<evidence type="ECO:0000256" key="1">
    <source>
        <dbReference type="ARBA" id="ARBA00038087"/>
    </source>
</evidence>
<protein>
    <submittedName>
        <fullName evidence="4">Phage portal protein</fullName>
    </submittedName>
</protein>
<comment type="caution">
    <text evidence="4">The sequence shown here is derived from an EMBL/GenBank/DDBJ whole genome shotgun (WGS) entry which is preliminary data.</text>
</comment>
<dbReference type="Pfam" id="PF26078">
    <property type="entry name" value="Baseplate_J_M"/>
    <property type="match status" value="1"/>
</dbReference>
<dbReference type="EMBL" id="LTAO01000004">
    <property type="protein sequence ID" value="KYG33970.1"/>
    <property type="molecule type" value="Genomic_DNA"/>
</dbReference>
<evidence type="ECO:0000313" key="5">
    <source>
        <dbReference type="Proteomes" id="UP000075806"/>
    </source>
</evidence>
<feature type="domain" description="Baseplate J-like C-terminal" evidence="3">
    <location>
        <begin position="265"/>
        <end position="348"/>
    </location>
</feature>
<sequence length="353" mass="39717">MNFQQAKAFFESQTFEAIMERMLERIPDNLDKRENSVIWNALSPAAAELAQSYIWIENIFDQAFADTAQGEFLEKRAIEAGIERQPATKAVWQGLFNIDIAPGTRFYAEALYFVALTNNQIQCETAGEEGNRHLLGQLLQPLDTIPNLTIAEIGDQLIPARDAEEDSSLYQRYLVRVRREAVSGNKEHYRQWAEEVDGVGRARVFPLSNGNGTVKIVIINANMQPASQALLDSVRNYIDPMPGQGEGQAPIGATLTVESAVYKQVQITADVLPVTGRTVDDVKREVEYELQSFFRRIAFEENVVRLSQIMNILYHAQSVSDYSNVLINGVADNLELLETEIPLLQEVIIHEQN</sequence>
<comment type="similarity">
    <text evidence="1">Belongs to the Mu gp47/PBSX XkdT family.</text>
</comment>
<dbReference type="Pfam" id="PF26079">
    <property type="entry name" value="Baseplate_J_C"/>
    <property type="match status" value="1"/>
</dbReference>
<evidence type="ECO:0000259" key="2">
    <source>
        <dbReference type="Pfam" id="PF26078"/>
    </source>
</evidence>
<evidence type="ECO:0000313" key="4">
    <source>
        <dbReference type="EMBL" id="KYG33970.1"/>
    </source>
</evidence>